<protein>
    <recommendedName>
        <fullName evidence="3">DUF2255 family protein</fullName>
    </recommendedName>
</protein>
<sequence length="124" mass="13057">MTAWDAMELRRIGAATELRISSRRPDGTLRPAVTIWHAAVGDALYIRSAHGPENGWFRRALRSGTGRVTAGGVSKDVTFEPADEAVAPAVDAALHAKYDRYGPGPVGAITGTDAASTTLLVMPA</sequence>
<gene>
    <name evidence="1" type="ORF">RS82_01378</name>
</gene>
<name>A0A0M2HAR3_MICTR</name>
<dbReference type="PATRIC" id="fig|69370.6.peg.1416"/>
<evidence type="ECO:0008006" key="3">
    <source>
        <dbReference type="Google" id="ProtNLM"/>
    </source>
</evidence>
<keyword evidence="2" id="KW-1185">Reference proteome</keyword>
<dbReference type="AlphaFoldDB" id="A0A0M2HAR3"/>
<evidence type="ECO:0000313" key="1">
    <source>
        <dbReference type="EMBL" id="KJL43682.1"/>
    </source>
</evidence>
<accession>A0A0M2HAR3</accession>
<dbReference type="Pfam" id="PF10012">
    <property type="entry name" value="DUF2255"/>
    <property type="match status" value="1"/>
</dbReference>
<reference evidence="1 2" key="1">
    <citation type="submission" date="2015-02" db="EMBL/GenBank/DDBJ databases">
        <title>Draft genome sequences of ten Microbacterium spp. with emphasis on heavy metal contaminated environments.</title>
        <authorList>
            <person name="Corretto E."/>
        </authorList>
    </citation>
    <scope>NUCLEOTIDE SEQUENCE [LARGE SCALE GENOMIC DNA]</scope>
    <source>
        <strain evidence="1 2">DSM 8608</strain>
    </source>
</reference>
<dbReference type="InterPro" id="IPR016888">
    <property type="entry name" value="UCP028498"/>
</dbReference>
<proteinExistence type="predicted"/>
<comment type="caution">
    <text evidence="1">The sequence shown here is derived from an EMBL/GenBank/DDBJ whole genome shotgun (WGS) entry which is preliminary data.</text>
</comment>
<dbReference type="Proteomes" id="UP000034098">
    <property type="component" value="Unassembled WGS sequence"/>
</dbReference>
<organism evidence="1 2">
    <name type="scientific">Microbacterium trichothecenolyticum</name>
    <name type="common">Aureobacterium trichothecenolyticum</name>
    <dbReference type="NCBI Taxonomy" id="69370"/>
    <lineage>
        <taxon>Bacteria</taxon>
        <taxon>Bacillati</taxon>
        <taxon>Actinomycetota</taxon>
        <taxon>Actinomycetes</taxon>
        <taxon>Micrococcales</taxon>
        <taxon>Microbacteriaceae</taxon>
        <taxon>Microbacterium</taxon>
    </lineage>
</organism>
<dbReference type="RefSeq" id="WP_245619535.1">
    <property type="nucleotide sequence ID" value="NZ_JYJA01000030.1"/>
</dbReference>
<dbReference type="EMBL" id="JYJA01000030">
    <property type="protein sequence ID" value="KJL43682.1"/>
    <property type="molecule type" value="Genomic_DNA"/>
</dbReference>
<evidence type="ECO:0000313" key="2">
    <source>
        <dbReference type="Proteomes" id="UP000034098"/>
    </source>
</evidence>